<dbReference type="EMBL" id="FRAF01000034">
    <property type="protein sequence ID" value="SHL06053.1"/>
    <property type="molecule type" value="Genomic_DNA"/>
</dbReference>
<name>A0A1M6XJG9_9BACL</name>
<comment type="subcellular location">
    <subcellularLocation>
        <location evidence="1 14">Cytoplasm</location>
    </subcellularLocation>
</comment>
<dbReference type="Gene3D" id="3.40.1190.10">
    <property type="entry name" value="Mur-like, catalytic domain"/>
    <property type="match status" value="1"/>
</dbReference>
<comment type="pathway">
    <text evidence="2 14">Cell wall biogenesis; peptidoglycan biosynthesis.</text>
</comment>
<dbReference type="Gene3D" id="3.40.50.720">
    <property type="entry name" value="NAD(P)-binding Rossmann-like Domain"/>
    <property type="match status" value="1"/>
</dbReference>
<dbReference type="Proteomes" id="UP000184016">
    <property type="component" value="Unassembled WGS sequence"/>
</dbReference>
<dbReference type="Pfam" id="PF02875">
    <property type="entry name" value="Mur_ligase_C"/>
    <property type="match status" value="1"/>
</dbReference>
<evidence type="ECO:0000256" key="7">
    <source>
        <dbReference type="ARBA" id="ARBA00022741"/>
    </source>
</evidence>
<keyword evidence="8 14" id="KW-0067">ATP-binding</keyword>
<keyword evidence="4 14" id="KW-0963">Cytoplasm</keyword>
<evidence type="ECO:0000256" key="4">
    <source>
        <dbReference type="ARBA" id="ARBA00022490"/>
    </source>
</evidence>
<dbReference type="InterPro" id="IPR036565">
    <property type="entry name" value="Mur-like_cat_sf"/>
</dbReference>
<evidence type="ECO:0000256" key="9">
    <source>
        <dbReference type="ARBA" id="ARBA00022960"/>
    </source>
</evidence>
<dbReference type="Gene3D" id="3.90.190.20">
    <property type="entry name" value="Mur ligase, C-terminal domain"/>
    <property type="match status" value="1"/>
</dbReference>
<dbReference type="UniPathway" id="UPA00219"/>
<comment type="similarity">
    <text evidence="14">Belongs to the MurCDEF family.</text>
</comment>
<dbReference type="PANTHER" id="PTHR43445:SF3">
    <property type="entry name" value="UDP-N-ACETYLMURAMATE--L-ALANINE LIGASE"/>
    <property type="match status" value="1"/>
</dbReference>
<gene>
    <name evidence="14" type="primary">murC</name>
    <name evidence="18" type="ORF">SAMN05443507_13426</name>
</gene>
<dbReference type="InterPro" id="IPR050061">
    <property type="entry name" value="MurCDEF_pg_biosynth"/>
</dbReference>
<comment type="function">
    <text evidence="14">Cell wall formation.</text>
</comment>
<dbReference type="PANTHER" id="PTHR43445">
    <property type="entry name" value="UDP-N-ACETYLMURAMATE--L-ALANINE LIGASE-RELATED"/>
    <property type="match status" value="1"/>
</dbReference>
<evidence type="ECO:0000256" key="3">
    <source>
        <dbReference type="ARBA" id="ARBA00012211"/>
    </source>
</evidence>
<dbReference type="GO" id="GO:0005524">
    <property type="term" value="F:ATP binding"/>
    <property type="evidence" value="ECO:0007669"/>
    <property type="project" value="UniProtKB-UniRule"/>
</dbReference>
<dbReference type="Pfam" id="PF01225">
    <property type="entry name" value="Mur_ligase"/>
    <property type="match status" value="1"/>
</dbReference>
<dbReference type="SUPFAM" id="SSF51984">
    <property type="entry name" value="MurCD N-terminal domain"/>
    <property type="match status" value="1"/>
</dbReference>
<evidence type="ECO:0000259" key="16">
    <source>
        <dbReference type="Pfam" id="PF02875"/>
    </source>
</evidence>
<dbReference type="EC" id="6.3.2.8" evidence="3 14"/>
<evidence type="ECO:0000256" key="10">
    <source>
        <dbReference type="ARBA" id="ARBA00022984"/>
    </source>
</evidence>
<evidence type="ECO:0000256" key="8">
    <source>
        <dbReference type="ARBA" id="ARBA00022840"/>
    </source>
</evidence>
<dbReference type="GO" id="GO:0009252">
    <property type="term" value="P:peptidoglycan biosynthetic process"/>
    <property type="evidence" value="ECO:0007669"/>
    <property type="project" value="UniProtKB-UniRule"/>
</dbReference>
<dbReference type="InterPro" id="IPR005758">
    <property type="entry name" value="UDP-N-AcMur_Ala_ligase_MurC"/>
</dbReference>
<evidence type="ECO:0000256" key="6">
    <source>
        <dbReference type="ARBA" id="ARBA00022618"/>
    </source>
</evidence>
<keyword evidence="6 14" id="KW-0132">Cell division</keyword>
<evidence type="ECO:0000313" key="19">
    <source>
        <dbReference type="Proteomes" id="UP000184016"/>
    </source>
</evidence>
<dbReference type="GO" id="GO:0005737">
    <property type="term" value="C:cytoplasm"/>
    <property type="evidence" value="ECO:0007669"/>
    <property type="project" value="UniProtKB-SubCell"/>
</dbReference>
<proteinExistence type="inferred from homology"/>
<keyword evidence="7 14" id="KW-0547">Nucleotide-binding</keyword>
<keyword evidence="19" id="KW-1185">Reference proteome</keyword>
<dbReference type="NCBIfam" id="TIGR01082">
    <property type="entry name" value="murC"/>
    <property type="match status" value="1"/>
</dbReference>
<dbReference type="GO" id="GO:0071555">
    <property type="term" value="P:cell wall organization"/>
    <property type="evidence" value="ECO:0007669"/>
    <property type="project" value="UniProtKB-KW"/>
</dbReference>
<accession>A0A1M6XJG9</accession>
<feature type="domain" description="Mur ligase C-terminal" evidence="16">
    <location>
        <begin position="315"/>
        <end position="445"/>
    </location>
</feature>
<evidence type="ECO:0000256" key="12">
    <source>
        <dbReference type="ARBA" id="ARBA00023316"/>
    </source>
</evidence>
<evidence type="ECO:0000256" key="14">
    <source>
        <dbReference type="HAMAP-Rule" id="MF_00046"/>
    </source>
</evidence>
<feature type="binding site" evidence="14">
    <location>
        <begin position="113"/>
        <end position="119"/>
    </location>
    <ligand>
        <name>ATP</name>
        <dbReference type="ChEBI" id="CHEBI:30616"/>
    </ligand>
</feature>
<dbReference type="STRING" id="1830138.SAMN05443507_13426"/>
<feature type="domain" description="Mur ligase N-terminal catalytic" evidence="15">
    <location>
        <begin position="8"/>
        <end position="105"/>
    </location>
</feature>
<dbReference type="Pfam" id="PF08245">
    <property type="entry name" value="Mur_ligase_M"/>
    <property type="match status" value="1"/>
</dbReference>
<dbReference type="AlphaFoldDB" id="A0A1M6XJG9"/>
<keyword evidence="11 14" id="KW-0131">Cell cycle</keyword>
<evidence type="ECO:0000256" key="11">
    <source>
        <dbReference type="ARBA" id="ARBA00023306"/>
    </source>
</evidence>
<feature type="domain" description="Mur ligase central" evidence="17">
    <location>
        <begin position="111"/>
        <end position="292"/>
    </location>
</feature>
<dbReference type="GO" id="GO:0008763">
    <property type="term" value="F:UDP-N-acetylmuramate-L-alanine ligase activity"/>
    <property type="evidence" value="ECO:0007669"/>
    <property type="project" value="UniProtKB-UniRule"/>
</dbReference>
<evidence type="ECO:0000256" key="13">
    <source>
        <dbReference type="ARBA" id="ARBA00047833"/>
    </source>
</evidence>
<organism evidence="18 19">
    <name type="scientific">Alicyclobacillus tolerans</name>
    <dbReference type="NCBI Taxonomy" id="90970"/>
    <lineage>
        <taxon>Bacteria</taxon>
        <taxon>Bacillati</taxon>
        <taxon>Bacillota</taxon>
        <taxon>Bacilli</taxon>
        <taxon>Bacillales</taxon>
        <taxon>Alicyclobacillaceae</taxon>
        <taxon>Alicyclobacillus</taxon>
    </lineage>
</organism>
<dbReference type="SUPFAM" id="SSF53623">
    <property type="entry name" value="MurD-like peptide ligases, catalytic domain"/>
    <property type="match status" value="1"/>
</dbReference>
<sequence>MRVKSFKHVHFVGIGGYGMSAIARVLMDMGFEVSGSDVSRQELAVRLEERGATVFYGHRAEQVAGADVVVYNTMIAPDNVELMEAKRRDIPVLHRSEMLARLMEDRMGIAVTGAHGKTTTSSMIAYMMERCECEPTFVIGGVVSNLGENARAGCGNYVVAEADESDGSFLHYHPHIAVVTNVEPDHLEHYGGDFSNLLNAYQQFVSQIQPNGSLVTSAEDPHMQKFAASAPCRVVTFSANPDSQANITAHSIHLIDRGSISEIRLNGEVLGTLRLQLPGIHNIMNAMACLAVGLEAGLTFEKMAQALSEFHGAKRRFQVIGDVQNILIIDDYAHHPTEIRATIAAAQATKRRIVAVFQPQRYTRTYFLFDAFSQAFSGADEVVIADIYSPAGERRIEGVTAERLVEQIRVTSNPSVRFLKTKNEVLQYLLSTVQPGDLVLTMGAGDIWQVAHRLSEALKSNPSEARALV</sequence>
<evidence type="ECO:0000313" key="18">
    <source>
        <dbReference type="EMBL" id="SHL06053.1"/>
    </source>
</evidence>
<comment type="catalytic activity">
    <reaction evidence="13 14">
        <text>UDP-N-acetyl-alpha-D-muramate + L-alanine + ATP = UDP-N-acetyl-alpha-D-muramoyl-L-alanine + ADP + phosphate + H(+)</text>
        <dbReference type="Rhea" id="RHEA:23372"/>
        <dbReference type="ChEBI" id="CHEBI:15378"/>
        <dbReference type="ChEBI" id="CHEBI:30616"/>
        <dbReference type="ChEBI" id="CHEBI:43474"/>
        <dbReference type="ChEBI" id="CHEBI:57972"/>
        <dbReference type="ChEBI" id="CHEBI:70757"/>
        <dbReference type="ChEBI" id="CHEBI:83898"/>
        <dbReference type="ChEBI" id="CHEBI:456216"/>
        <dbReference type="EC" id="6.3.2.8"/>
    </reaction>
</comment>
<keyword evidence="5 14" id="KW-0436">Ligase</keyword>
<evidence type="ECO:0000259" key="17">
    <source>
        <dbReference type="Pfam" id="PF08245"/>
    </source>
</evidence>
<dbReference type="GO" id="GO:0008360">
    <property type="term" value="P:regulation of cell shape"/>
    <property type="evidence" value="ECO:0007669"/>
    <property type="project" value="UniProtKB-KW"/>
</dbReference>
<dbReference type="HAMAP" id="MF_00046">
    <property type="entry name" value="MurC"/>
    <property type="match status" value="1"/>
</dbReference>
<dbReference type="GO" id="GO:0051301">
    <property type="term" value="P:cell division"/>
    <property type="evidence" value="ECO:0007669"/>
    <property type="project" value="UniProtKB-KW"/>
</dbReference>
<evidence type="ECO:0000256" key="1">
    <source>
        <dbReference type="ARBA" id="ARBA00004496"/>
    </source>
</evidence>
<dbReference type="SUPFAM" id="SSF53244">
    <property type="entry name" value="MurD-like peptide ligases, peptide-binding domain"/>
    <property type="match status" value="1"/>
</dbReference>
<protein>
    <recommendedName>
        <fullName evidence="3 14">UDP-N-acetylmuramate--L-alanine ligase</fullName>
        <ecNumber evidence="3 14">6.3.2.8</ecNumber>
    </recommendedName>
    <alternativeName>
        <fullName evidence="14">UDP-N-acetylmuramoyl-L-alanine synthetase</fullName>
    </alternativeName>
</protein>
<evidence type="ECO:0000256" key="2">
    <source>
        <dbReference type="ARBA" id="ARBA00004752"/>
    </source>
</evidence>
<keyword evidence="9 14" id="KW-0133">Cell shape</keyword>
<evidence type="ECO:0000259" key="15">
    <source>
        <dbReference type="Pfam" id="PF01225"/>
    </source>
</evidence>
<dbReference type="InterPro" id="IPR004101">
    <property type="entry name" value="Mur_ligase_C"/>
</dbReference>
<keyword evidence="10 14" id="KW-0573">Peptidoglycan synthesis</keyword>
<keyword evidence="12 14" id="KW-0961">Cell wall biogenesis/degradation</keyword>
<dbReference type="InterPro" id="IPR013221">
    <property type="entry name" value="Mur_ligase_cen"/>
</dbReference>
<evidence type="ECO:0000256" key="5">
    <source>
        <dbReference type="ARBA" id="ARBA00022598"/>
    </source>
</evidence>
<reference evidence="19" key="1">
    <citation type="submission" date="2016-11" db="EMBL/GenBank/DDBJ databases">
        <authorList>
            <person name="Varghese N."/>
            <person name="Submissions S."/>
        </authorList>
    </citation>
    <scope>NUCLEOTIDE SEQUENCE [LARGE SCALE GENOMIC DNA]</scope>
    <source>
        <strain evidence="19">USBA-503</strain>
    </source>
</reference>
<dbReference type="InterPro" id="IPR000713">
    <property type="entry name" value="Mur_ligase_N"/>
</dbReference>
<dbReference type="InterPro" id="IPR036615">
    <property type="entry name" value="Mur_ligase_C_dom_sf"/>
</dbReference>